<dbReference type="Pfam" id="PF14460">
    <property type="entry name" value="Prok-E2_D"/>
    <property type="match status" value="1"/>
</dbReference>
<dbReference type="AlphaFoldDB" id="A0A494VQ10"/>
<name>A0A494VQ10_9SPHI</name>
<dbReference type="OrthoDB" id="1030341at2"/>
<gene>
    <name evidence="1" type="ORF">HYN43_008220</name>
</gene>
<dbReference type="KEGG" id="muh:HYN43_008220"/>
<dbReference type="EMBL" id="CP032869">
    <property type="protein sequence ID" value="AYL95280.1"/>
    <property type="molecule type" value="Genomic_DNA"/>
</dbReference>
<keyword evidence="2" id="KW-1185">Reference proteome</keyword>
<protein>
    <submittedName>
        <fullName evidence="1">PRTRC system protein B</fullName>
    </submittedName>
</protein>
<accession>A0A494VQ10</accession>
<organism evidence="1 2">
    <name type="scientific">Mucilaginibacter celer</name>
    <dbReference type="NCBI Taxonomy" id="2305508"/>
    <lineage>
        <taxon>Bacteria</taxon>
        <taxon>Pseudomonadati</taxon>
        <taxon>Bacteroidota</taxon>
        <taxon>Sphingobacteriia</taxon>
        <taxon>Sphingobacteriales</taxon>
        <taxon>Sphingobacteriaceae</taxon>
        <taxon>Mucilaginibacter</taxon>
    </lineage>
</organism>
<sequence>MTTNITNNISHTYTPFKALLIYAKSKTEEDNHYGTNEEIYVESYDISKNGRPVNAHPLSAKESILLADILNSGQDAKNTFLKCRGIIPPNVLSINSENDGYAVWYTPPMERQLFFVERLGIPSLPAKIPAMIWKAGRESLQIFAVKGCRKPHVQSLLYHAPYFNMHPDGRVCMGSVRINIGPDTSLEDFISLWERYFFNSYFSHTIDGGSKVSVNIVQLWQEQGRTLQKFPENYLVKTGLTLQKTL</sequence>
<dbReference type="Proteomes" id="UP000270046">
    <property type="component" value="Chromosome"/>
</dbReference>
<evidence type="ECO:0000313" key="1">
    <source>
        <dbReference type="EMBL" id="AYL95280.1"/>
    </source>
</evidence>
<reference evidence="1 2" key="1">
    <citation type="submission" date="2018-10" db="EMBL/GenBank/DDBJ databases">
        <title>Genome sequencing of Mucilaginibacter sp. HYN0043.</title>
        <authorList>
            <person name="Kim M."/>
            <person name="Yi H."/>
        </authorList>
    </citation>
    <scope>NUCLEOTIDE SEQUENCE [LARGE SCALE GENOMIC DNA]</scope>
    <source>
        <strain evidence="1 2">HYN0043</strain>
    </source>
</reference>
<proteinExistence type="predicted"/>
<evidence type="ECO:0000313" key="2">
    <source>
        <dbReference type="Proteomes" id="UP000270046"/>
    </source>
</evidence>
<dbReference type="InterPro" id="IPR032787">
    <property type="entry name" value="Prok-E2_D"/>
</dbReference>
<dbReference type="RefSeq" id="WP_119408983.1">
    <property type="nucleotide sequence ID" value="NZ_CP032869.1"/>
</dbReference>